<dbReference type="GO" id="GO:0007030">
    <property type="term" value="P:Golgi organization"/>
    <property type="evidence" value="ECO:0007669"/>
    <property type="project" value="TreeGrafter"/>
</dbReference>
<keyword evidence="5" id="KW-0862">Zinc</keyword>
<dbReference type="SUPFAM" id="SSF50156">
    <property type="entry name" value="PDZ domain-like"/>
    <property type="match status" value="2"/>
</dbReference>
<proteinExistence type="predicted"/>
<dbReference type="EMBL" id="LK052955">
    <property type="protein sequence ID" value="CDR48826.1"/>
    <property type="molecule type" value="Genomic_DNA"/>
</dbReference>
<feature type="compositionally biased region" description="Low complexity" evidence="6">
    <location>
        <begin position="347"/>
        <end position="359"/>
    </location>
</feature>
<feature type="binding site" evidence="5">
    <location>
        <position position="124"/>
    </location>
    <ligand>
        <name>Zn(2+)</name>
        <dbReference type="ChEBI" id="CHEBI:29105"/>
    </ligand>
</feature>
<feature type="compositionally biased region" description="Polar residues" evidence="6">
    <location>
        <begin position="268"/>
        <end position="284"/>
    </location>
</feature>
<dbReference type="InterPro" id="IPR007583">
    <property type="entry name" value="GRASP55_65"/>
</dbReference>
<keyword evidence="3" id="KW-0333">Golgi apparatus</keyword>
<keyword evidence="5" id="KW-0479">Metal-binding</keyword>
<protein>
    <submittedName>
        <fullName evidence="8">RHTO0S20e02212g1_1</fullName>
    </submittedName>
</protein>
<feature type="region of interest" description="Disordered" evidence="6">
    <location>
        <begin position="227"/>
        <end position="378"/>
    </location>
</feature>
<dbReference type="PROSITE" id="PS51865">
    <property type="entry name" value="PDZ_GRASP"/>
    <property type="match status" value="2"/>
</dbReference>
<dbReference type="OrthoDB" id="3318at2759"/>
<evidence type="ECO:0000256" key="5">
    <source>
        <dbReference type="PIRSR" id="PIRSR607583-1"/>
    </source>
</evidence>
<dbReference type="InterPro" id="IPR024958">
    <property type="entry name" value="GRASP_PDZ"/>
</dbReference>
<dbReference type="PANTHER" id="PTHR12893:SF0">
    <property type="entry name" value="GRASP65"/>
    <property type="match status" value="1"/>
</dbReference>
<evidence type="ECO:0000313" key="8">
    <source>
        <dbReference type="EMBL" id="CDR48826.1"/>
    </source>
</evidence>
<dbReference type="Pfam" id="PF04495">
    <property type="entry name" value="GRASP55_65"/>
    <property type="match status" value="2"/>
</dbReference>
<feature type="region of interest" description="Disordered" evidence="6">
    <location>
        <begin position="392"/>
        <end position="445"/>
    </location>
</feature>
<feature type="domain" description="PDZ GRASP-type" evidence="7">
    <location>
        <begin position="132"/>
        <end position="221"/>
    </location>
</feature>
<keyword evidence="2" id="KW-0677">Repeat</keyword>
<name>A0A061BHH8_RHOTO</name>
<evidence type="ECO:0000256" key="1">
    <source>
        <dbReference type="ARBA" id="ARBA00004394"/>
    </source>
</evidence>
<feature type="domain" description="PDZ GRASP-type" evidence="7">
    <location>
        <begin position="22"/>
        <end position="116"/>
    </location>
</feature>
<gene>
    <name evidence="8" type="ORF">RHTO0S_20e02212g</name>
</gene>
<dbReference type="AlphaFoldDB" id="A0A061BHH8"/>
<feature type="compositionally biased region" description="Pro residues" evidence="6">
    <location>
        <begin position="306"/>
        <end position="320"/>
    </location>
</feature>
<evidence type="ECO:0000256" key="2">
    <source>
        <dbReference type="ARBA" id="ARBA00022737"/>
    </source>
</evidence>
<dbReference type="GO" id="GO:0000139">
    <property type="term" value="C:Golgi membrane"/>
    <property type="evidence" value="ECO:0007669"/>
    <property type="project" value="UniProtKB-SubCell"/>
</dbReference>
<accession>A0A061BHH8</accession>
<reference evidence="8" key="1">
    <citation type="journal article" date="2014" name="Genome Announc.">
        <title>Draft genome sequence of Rhodosporidium toruloides CECT1137, an oleaginous yeast of biotechnological interest.</title>
        <authorList>
            <person name="Morin N."/>
            <person name="Calcas X."/>
            <person name="Devillers H."/>
            <person name="Durrens P."/>
            <person name="Sherman D.J."/>
            <person name="Nicaud J.-M."/>
            <person name="Neuveglise C."/>
        </authorList>
    </citation>
    <scope>NUCLEOTIDE SEQUENCE</scope>
    <source>
        <strain evidence="8">CECT1137</strain>
    </source>
</reference>
<evidence type="ECO:0000256" key="6">
    <source>
        <dbReference type="SAM" id="MobiDB-lite"/>
    </source>
</evidence>
<comment type="subcellular location">
    <subcellularLocation>
        <location evidence="1">Golgi apparatus membrane</location>
    </subcellularLocation>
</comment>
<evidence type="ECO:0000256" key="3">
    <source>
        <dbReference type="ARBA" id="ARBA00023034"/>
    </source>
</evidence>
<feature type="compositionally biased region" description="Low complexity" evidence="6">
    <location>
        <begin position="296"/>
        <end position="305"/>
    </location>
</feature>
<dbReference type="InterPro" id="IPR036034">
    <property type="entry name" value="PDZ_sf"/>
</dbReference>
<dbReference type="PANTHER" id="PTHR12893">
    <property type="entry name" value="GOLGI REASSEMBLY STACKING PROTEIN GRASP"/>
    <property type="match status" value="1"/>
</dbReference>
<evidence type="ECO:0000256" key="4">
    <source>
        <dbReference type="ARBA" id="ARBA00023136"/>
    </source>
</evidence>
<feature type="compositionally biased region" description="Low complexity" evidence="6">
    <location>
        <begin position="422"/>
        <end position="439"/>
    </location>
</feature>
<dbReference type="FunFam" id="2.30.42.10:FF:000026">
    <property type="entry name" value="Golgi reassembly stacking protein 2"/>
    <property type="match status" value="1"/>
</dbReference>
<evidence type="ECO:0000259" key="7">
    <source>
        <dbReference type="PROSITE" id="PS51865"/>
    </source>
</evidence>
<sequence>MGQTESHPSGGDTSASTSTANAAFHVLRVAENSPAAEAGIEPFFDFVVGAGGKQLGDEIDLLTDVLEANEGRQVSLQVYSTKRKEVREVRVVPSRTWSSAAVPGGETGAVDGQPSLLGLSLRLCDPQHALEQVWHVLEILQGSPAQSAGLVPYGDWIVGYAGGVLRGEGDFYDIVESHVDKPLRLFVYNSDYDVLREVILVPNRSWGGDGLLGCGVGYGLLHRIPKPQDRARSAPPPAPVGQQFQPTYAPPPPSTSSPASAQSRQADRLTSFSTQSGVPSTQNPLYAPPPPRSSGATATPPRNNARPPPPPVMSAPPPPRRTAALAYDDEEDEDEQHQNSYGGDGYGSSSRNYDSSYGSEHPSFSRYGDDGGYGAYDASDGVEVVPVEVITEEGDEDEHEASFVSSASGRGGPTGYGATPPRQQQQYGGARSGYGAARIAAEEAE</sequence>
<dbReference type="GO" id="GO:0046872">
    <property type="term" value="F:metal ion binding"/>
    <property type="evidence" value="ECO:0007669"/>
    <property type="project" value="UniProtKB-KW"/>
</dbReference>
<keyword evidence="4" id="KW-0472">Membrane</keyword>
<dbReference type="Gene3D" id="2.30.42.10">
    <property type="match status" value="2"/>
</dbReference>
<feature type="binding site" evidence="5">
    <location>
        <position position="25"/>
    </location>
    <ligand>
        <name>Zn(2+)</name>
        <dbReference type="ChEBI" id="CHEBI:29105"/>
    </ligand>
</feature>
<organism evidence="8">
    <name type="scientific">Rhodotorula toruloides</name>
    <name type="common">Yeast</name>
    <name type="synonym">Rhodosporidium toruloides</name>
    <dbReference type="NCBI Taxonomy" id="5286"/>
    <lineage>
        <taxon>Eukaryota</taxon>
        <taxon>Fungi</taxon>
        <taxon>Dikarya</taxon>
        <taxon>Basidiomycota</taxon>
        <taxon>Pucciniomycotina</taxon>
        <taxon>Microbotryomycetes</taxon>
        <taxon>Sporidiobolales</taxon>
        <taxon>Sporidiobolaceae</taxon>
        <taxon>Rhodotorula</taxon>
    </lineage>
</organism>